<protein>
    <submittedName>
        <fullName evidence="1">Uncharacterized protein</fullName>
    </submittedName>
</protein>
<comment type="caution">
    <text evidence="1">The sequence shown here is derived from an EMBL/GenBank/DDBJ whole genome shotgun (WGS) entry which is preliminary data.</text>
</comment>
<evidence type="ECO:0000313" key="1">
    <source>
        <dbReference type="EMBL" id="RUS29619.1"/>
    </source>
</evidence>
<dbReference type="AlphaFoldDB" id="A0A433QIN0"/>
<dbReference type="Proteomes" id="UP000274822">
    <property type="component" value="Unassembled WGS sequence"/>
</dbReference>
<reference evidence="1 2" key="1">
    <citation type="journal article" date="2018" name="New Phytol.">
        <title>Phylogenomics of Endogonaceae and evolution of mycorrhizas within Mucoromycota.</title>
        <authorList>
            <person name="Chang Y."/>
            <person name="Desiro A."/>
            <person name="Na H."/>
            <person name="Sandor L."/>
            <person name="Lipzen A."/>
            <person name="Clum A."/>
            <person name="Barry K."/>
            <person name="Grigoriev I.V."/>
            <person name="Martin F.M."/>
            <person name="Stajich J.E."/>
            <person name="Smith M.E."/>
            <person name="Bonito G."/>
            <person name="Spatafora J.W."/>
        </authorList>
    </citation>
    <scope>NUCLEOTIDE SEQUENCE [LARGE SCALE GENOMIC DNA]</scope>
    <source>
        <strain evidence="1 2">AD002</strain>
    </source>
</reference>
<keyword evidence="2" id="KW-1185">Reference proteome</keyword>
<evidence type="ECO:0000313" key="2">
    <source>
        <dbReference type="Proteomes" id="UP000274822"/>
    </source>
</evidence>
<dbReference type="EMBL" id="RBNJ01004924">
    <property type="protein sequence ID" value="RUS29619.1"/>
    <property type="molecule type" value="Genomic_DNA"/>
</dbReference>
<organism evidence="1 2">
    <name type="scientific">Jimgerdemannia flammicorona</name>
    <dbReference type="NCBI Taxonomy" id="994334"/>
    <lineage>
        <taxon>Eukaryota</taxon>
        <taxon>Fungi</taxon>
        <taxon>Fungi incertae sedis</taxon>
        <taxon>Mucoromycota</taxon>
        <taxon>Mucoromycotina</taxon>
        <taxon>Endogonomycetes</taxon>
        <taxon>Endogonales</taxon>
        <taxon>Endogonaceae</taxon>
        <taxon>Jimgerdemannia</taxon>
    </lineage>
</organism>
<name>A0A433QIN0_9FUNG</name>
<accession>A0A433QIN0</accession>
<gene>
    <name evidence="1" type="ORF">BC938DRAFT_480443</name>
</gene>
<sequence>MEDIATQTADAQVNLQNSIKNYQTSRHGIKIWQELKDFVNDRGGNVLDLGIGDIDNFFIVIQKGRTRNATYHTPQEAAQDGAVYVWR</sequence>
<proteinExistence type="predicted"/>